<keyword evidence="3" id="KW-0997">Cell inner membrane</keyword>
<reference evidence="8 9" key="1">
    <citation type="journal article" date="2007" name="Appl. Environ. Microbiol.">
        <title>Genome sequence of the cellulolytic gliding bacterium Cytophaga hutchinsonii.</title>
        <authorList>
            <person name="Xie G."/>
            <person name="Bruce D.C."/>
            <person name="Challacombe J.F."/>
            <person name="Chertkov O."/>
            <person name="Detter J.C."/>
            <person name="Gilna P."/>
            <person name="Han C.S."/>
            <person name="Lucas S."/>
            <person name="Misra M."/>
            <person name="Myers G.L."/>
            <person name="Richardson P."/>
            <person name="Tapia R."/>
            <person name="Thayer N."/>
            <person name="Thompson L.S."/>
            <person name="Brettin T.S."/>
            <person name="Henrissat B."/>
            <person name="Wilson D.B."/>
            <person name="McBride M.J."/>
        </authorList>
    </citation>
    <scope>NUCLEOTIDE SEQUENCE [LARGE SCALE GENOMIC DNA]</scope>
    <source>
        <strain evidence="9">ATCC 33406 / DSM 1761 / CIP 103989 / NBRC 15051 / NCIMB 9469 / D465</strain>
    </source>
</reference>
<dbReference type="AlphaFoldDB" id="A0A6N4SSG3"/>
<dbReference type="KEGG" id="chu:CHU_2122"/>
<keyword evidence="2" id="KW-1003">Cell membrane</keyword>
<evidence type="ECO:0000256" key="1">
    <source>
        <dbReference type="ARBA" id="ARBA00004533"/>
    </source>
</evidence>
<evidence type="ECO:0000313" key="9">
    <source>
        <dbReference type="Proteomes" id="UP000001822"/>
    </source>
</evidence>
<organism evidence="8 9">
    <name type="scientific">Cytophaga hutchinsonii (strain ATCC 33406 / DSM 1761 / CIP 103989 / NBRC 15051 / NCIMB 9469 / D465)</name>
    <dbReference type="NCBI Taxonomy" id="269798"/>
    <lineage>
        <taxon>Bacteria</taxon>
        <taxon>Pseudomonadati</taxon>
        <taxon>Bacteroidota</taxon>
        <taxon>Cytophagia</taxon>
        <taxon>Cytophagales</taxon>
        <taxon>Cytophagaceae</taxon>
        <taxon>Cytophaga</taxon>
    </lineage>
</organism>
<evidence type="ECO:0000256" key="3">
    <source>
        <dbReference type="ARBA" id="ARBA00022519"/>
    </source>
</evidence>
<evidence type="ECO:0008006" key="10">
    <source>
        <dbReference type="Google" id="ProtNLM"/>
    </source>
</evidence>
<proteinExistence type="predicted"/>
<evidence type="ECO:0000313" key="8">
    <source>
        <dbReference type="EMBL" id="ABG59385.1"/>
    </source>
</evidence>
<keyword evidence="6" id="KW-0012">Acyltransferase</keyword>
<keyword evidence="7" id="KW-0812">Transmembrane</keyword>
<dbReference type="CDD" id="cd07984">
    <property type="entry name" value="LPLAT_LABLAT-like"/>
    <property type="match status" value="1"/>
</dbReference>
<dbReference type="EMBL" id="CP000383">
    <property type="protein sequence ID" value="ABG59385.1"/>
    <property type="molecule type" value="Genomic_DNA"/>
</dbReference>
<dbReference type="PANTHER" id="PTHR30606:SF9">
    <property type="entry name" value="LIPID A BIOSYNTHESIS LAUROYLTRANSFERASE"/>
    <property type="match status" value="1"/>
</dbReference>
<accession>A0A6N4SSG3</accession>
<protein>
    <recommendedName>
        <fullName evidence="10">Lipid A biosynthesis acyltransferase</fullName>
    </recommendedName>
</protein>
<keyword evidence="7" id="KW-1133">Transmembrane helix</keyword>
<sequence length="298" mass="34632">MAAWDGKSKGSKAGYSFFVFILRRMGVWPTYIVLYPAAFYYFIQFNQAWKSIYSFLRERMGLSPLKAFFGVYRNFYIFGQTLVDRVIVMAGYGNFTFTFDGEENLIQMVEEGTGGLLVSAHLGNWEIAGHLLYRVKAKINIVMFEGEHEKVKEYLDRVKGEKNIQVIAIKEDLSHLYAINDAFERKELVCMHGDRFLPGTRVVEVPFLGEPACFPSGPLLMAAKYKVPVSFVFAMKERSSHYYFSATKGEVYTFDRDKNTQAEQLKDAFTTFVQLIEKNVKKYPYQWFNYYNFWQTGK</sequence>
<dbReference type="Pfam" id="PF03279">
    <property type="entry name" value="Lip_A_acyltrans"/>
    <property type="match status" value="1"/>
</dbReference>
<dbReference type="GO" id="GO:0016746">
    <property type="term" value="F:acyltransferase activity"/>
    <property type="evidence" value="ECO:0007669"/>
    <property type="project" value="UniProtKB-KW"/>
</dbReference>
<dbReference type="InterPro" id="IPR004960">
    <property type="entry name" value="LipA_acyltrans"/>
</dbReference>
<evidence type="ECO:0000256" key="6">
    <source>
        <dbReference type="ARBA" id="ARBA00023315"/>
    </source>
</evidence>
<dbReference type="GO" id="GO:0005886">
    <property type="term" value="C:plasma membrane"/>
    <property type="evidence" value="ECO:0007669"/>
    <property type="project" value="UniProtKB-SubCell"/>
</dbReference>
<keyword evidence="4" id="KW-0808">Transferase</keyword>
<dbReference type="OrthoDB" id="9808633at2"/>
<evidence type="ECO:0000256" key="4">
    <source>
        <dbReference type="ARBA" id="ARBA00022679"/>
    </source>
</evidence>
<dbReference type="RefSeq" id="WP_011585502.1">
    <property type="nucleotide sequence ID" value="NC_008255.1"/>
</dbReference>
<evidence type="ECO:0000256" key="2">
    <source>
        <dbReference type="ARBA" id="ARBA00022475"/>
    </source>
</evidence>
<evidence type="ECO:0000256" key="7">
    <source>
        <dbReference type="SAM" id="Phobius"/>
    </source>
</evidence>
<gene>
    <name evidence="8" type="ordered locus">CHU_2122</name>
</gene>
<evidence type="ECO:0000256" key="5">
    <source>
        <dbReference type="ARBA" id="ARBA00023136"/>
    </source>
</evidence>
<keyword evidence="5 7" id="KW-0472">Membrane</keyword>
<feature type="transmembrane region" description="Helical" evidence="7">
    <location>
        <begin position="21"/>
        <end position="43"/>
    </location>
</feature>
<dbReference type="Proteomes" id="UP000001822">
    <property type="component" value="Chromosome"/>
</dbReference>
<keyword evidence="9" id="KW-1185">Reference proteome</keyword>
<dbReference type="GO" id="GO:0009247">
    <property type="term" value="P:glycolipid biosynthetic process"/>
    <property type="evidence" value="ECO:0007669"/>
    <property type="project" value="UniProtKB-ARBA"/>
</dbReference>
<dbReference type="PANTHER" id="PTHR30606">
    <property type="entry name" value="LIPID A BIOSYNTHESIS LAUROYL ACYLTRANSFERASE"/>
    <property type="match status" value="1"/>
</dbReference>
<comment type="subcellular location">
    <subcellularLocation>
        <location evidence="1">Cell inner membrane</location>
    </subcellularLocation>
</comment>
<name>A0A6N4SSG3_CYTH3</name>